<dbReference type="AlphaFoldDB" id="A0A5C5XNZ6"/>
<dbReference type="EMBL" id="SJPG01000001">
    <property type="protein sequence ID" value="TWT64171.1"/>
    <property type="molecule type" value="Genomic_DNA"/>
</dbReference>
<evidence type="ECO:0000313" key="3">
    <source>
        <dbReference type="Proteomes" id="UP000316095"/>
    </source>
</evidence>
<dbReference type="Proteomes" id="UP000316095">
    <property type="component" value="Unassembled WGS sequence"/>
</dbReference>
<proteinExistence type="predicted"/>
<evidence type="ECO:0000313" key="2">
    <source>
        <dbReference type="EMBL" id="TWT64171.1"/>
    </source>
</evidence>
<keyword evidence="1" id="KW-0732">Signal</keyword>
<name>A0A5C5XNZ6_9PLAN</name>
<feature type="signal peptide" evidence="1">
    <location>
        <begin position="1"/>
        <end position="32"/>
    </location>
</feature>
<accession>A0A5C5XNZ6</accession>
<feature type="chain" id="PRO_5022669092" evidence="1">
    <location>
        <begin position="33"/>
        <end position="389"/>
    </location>
</feature>
<protein>
    <submittedName>
        <fullName evidence="2">Uncharacterized protein</fullName>
    </submittedName>
</protein>
<reference evidence="2 3" key="1">
    <citation type="submission" date="2019-02" db="EMBL/GenBank/DDBJ databases">
        <title>Deep-cultivation of Planctomycetes and their phenomic and genomic characterization uncovers novel biology.</title>
        <authorList>
            <person name="Wiegand S."/>
            <person name="Jogler M."/>
            <person name="Boedeker C."/>
            <person name="Pinto D."/>
            <person name="Vollmers J."/>
            <person name="Rivas-Marin E."/>
            <person name="Kohn T."/>
            <person name="Peeters S.H."/>
            <person name="Heuer A."/>
            <person name="Rast P."/>
            <person name="Oberbeckmann S."/>
            <person name="Bunk B."/>
            <person name="Jeske O."/>
            <person name="Meyerdierks A."/>
            <person name="Storesund J.E."/>
            <person name="Kallscheuer N."/>
            <person name="Luecker S."/>
            <person name="Lage O.M."/>
            <person name="Pohl T."/>
            <person name="Merkel B.J."/>
            <person name="Hornburger P."/>
            <person name="Mueller R.-W."/>
            <person name="Bruemmer F."/>
            <person name="Labrenz M."/>
            <person name="Spormann A.M."/>
            <person name="Op Den Camp H."/>
            <person name="Overmann J."/>
            <person name="Amann R."/>
            <person name="Jetten M.S.M."/>
            <person name="Mascher T."/>
            <person name="Medema M.H."/>
            <person name="Devos D.P."/>
            <person name="Kaster A.-K."/>
            <person name="Ovreas L."/>
            <person name="Rohde M."/>
            <person name="Galperin M.Y."/>
            <person name="Jogler C."/>
        </authorList>
    </citation>
    <scope>NUCLEOTIDE SEQUENCE [LARGE SCALE GENOMIC DNA]</scope>
    <source>
        <strain evidence="2 3">Pan54</strain>
    </source>
</reference>
<gene>
    <name evidence="2" type="ORF">Pan54_49320</name>
</gene>
<dbReference type="RefSeq" id="WP_146505906.1">
    <property type="nucleotide sequence ID" value="NZ_SJPG01000001.1"/>
</dbReference>
<dbReference type="OrthoDB" id="288935at2"/>
<organism evidence="2 3">
    <name type="scientific">Rubinisphaera italica</name>
    <dbReference type="NCBI Taxonomy" id="2527969"/>
    <lineage>
        <taxon>Bacteria</taxon>
        <taxon>Pseudomonadati</taxon>
        <taxon>Planctomycetota</taxon>
        <taxon>Planctomycetia</taxon>
        <taxon>Planctomycetales</taxon>
        <taxon>Planctomycetaceae</taxon>
        <taxon>Rubinisphaera</taxon>
    </lineage>
</organism>
<sequence length="389" mass="43648" precursor="true">MRYLPHNFQHKLSMSWGLGLILLLSFSSRSNAQEQPVPEALPKLFTLTHEKPWLKTTYEASEVVPDQWITSNLQLNSVQEIQPADVIMTAQLEPGTGEEVVNSAYEQLNSYPADIEPLTENENTLIEPAGGLIFKKESEVDGTSVESDCTGNLTEDFCSKEEIHLCGENGFGFPQGYVHEELAPVQNLWPRRWALAARRPVWPDVLYFEHVEGHAEYCELLNPCGPVDMRALDHNLSPATWEGDKSLAHTRINIQPSKGPLPEDREAKTAEQPAICHLPGISRGWCAQDKYWNASDLTHAPLYFEEANLERHGYSRGYWQPLVSGTQFFTTVPFLPGLMTIDPPNSVQYEIIEDRPGSLTPYAPRVPKWTTKAVLVELATVTGLAFIIP</sequence>
<comment type="caution">
    <text evidence="2">The sequence shown here is derived from an EMBL/GenBank/DDBJ whole genome shotgun (WGS) entry which is preliminary data.</text>
</comment>
<evidence type="ECO:0000256" key="1">
    <source>
        <dbReference type="SAM" id="SignalP"/>
    </source>
</evidence>
<keyword evidence="3" id="KW-1185">Reference proteome</keyword>